<organism evidence="2 3">
    <name type="scientific">Candidatus Falkowbacteria bacterium RIFOXYD2_FULL_34_120</name>
    <dbReference type="NCBI Taxonomy" id="1798007"/>
    <lineage>
        <taxon>Bacteria</taxon>
        <taxon>Candidatus Falkowiibacteriota</taxon>
    </lineage>
</organism>
<feature type="transmembrane region" description="Helical" evidence="1">
    <location>
        <begin position="12"/>
        <end position="36"/>
    </location>
</feature>
<evidence type="ECO:0000313" key="3">
    <source>
        <dbReference type="Proteomes" id="UP000177579"/>
    </source>
</evidence>
<keyword evidence="1" id="KW-1133">Transmembrane helix</keyword>
<evidence type="ECO:0000313" key="2">
    <source>
        <dbReference type="EMBL" id="OGF41832.1"/>
    </source>
</evidence>
<evidence type="ECO:0008006" key="4">
    <source>
        <dbReference type="Google" id="ProtNLM"/>
    </source>
</evidence>
<keyword evidence="1" id="KW-0812">Transmembrane</keyword>
<accession>A0A1F5TS96</accession>
<dbReference type="EMBL" id="MFGO01000004">
    <property type="protein sequence ID" value="OGF41832.1"/>
    <property type="molecule type" value="Genomic_DNA"/>
</dbReference>
<dbReference type="AlphaFoldDB" id="A0A1F5TS96"/>
<sequence length="133" mass="14648">MVCVYKQQSGVAMLLIVVIISVVLLLTIKTVSFLGISNVEMAGIFDKGDNVLVFSEGCVEEALRRIQIDNSYTVSNFPLSIGSESCIISVEDNIGQKIITIVGNTDNYYKKIRVIISIVGEEIAIQSWEELTE</sequence>
<dbReference type="Proteomes" id="UP000177579">
    <property type="component" value="Unassembled WGS sequence"/>
</dbReference>
<protein>
    <recommendedName>
        <fullName evidence="4">Type 4 fimbrial biogenesis protein PilX N-terminal domain-containing protein</fullName>
    </recommendedName>
</protein>
<comment type="caution">
    <text evidence="2">The sequence shown here is derived from an EMBL/GenBank/DDBJ whole genome shotgun (WGS) entry which is preliminary data.</text>
</comment>
<proteinExistence type="predicted"/>
<reference evidence="2 3" key="1">
    <citation type="journal article" date="2016" name="Nat. Commun.">
        <title>Thousands of microbial genomes shed light on interconnected biogeochemical processes in an aquifer system.</title>
        <authorList>
            <person name="Anantharaman K."/>
            <person name="Brown C.T."/>
            <person name="Hug L.A."/>
            <person name="Sharon I."/>
            <person name="Castelle C.J."/>
            <person name="Probst A.J."/>
            <person name="Thomas B.C."/>
            <person name="Singh A."/>
            <person name="Wilkins M.J."/>
            <person name="Karaoz U."/>
            <person name="Brodie E.L."/>
            <person name="Williams K.H."/>
            <person name="Hubbard S.S."/>
            <person name="Banfield J.F."/>
        </authorList>
    </citation>
    <scope>NUCLEOTIDE SEQUENCE [LARGE SCALE GENOMIC DNA]</scope>
</reference>
<name>A0A1F5TS96_9BACT</name>
<gene>
    <name evidence="2" type="ORF">A2531_05390</name>
</gene>
<keyword evidence="1" id="KW-0472">Membrane</keyword>
<evidence type="ECO:0000256" key="1">
    <source>
        <dbReference type="SAM" id="Phobius"/>
    </source>
</evidence>